<protein>
    <submittedName>
        <fullName evidence="3">Sortase family protein</fullName>
    </submittedName>
</protein>
<evidence type="ECO:0000256" key="2">
    <source>
        <dbReference type="SAM" id="Phobius"/>
    </source>
</evidence>
<reference evidence="3 4" key="1">
    <citation type="journal article" date="2015" name="Nature">
        <title>rRNA introns, odd ribosomes, and small enigmatic genomes across a large radiation of phyla.</title>
        <authorList>
            <person name="Brown C.T."/>
            <person name="Hug L.A."/>
            <person name="Thomas B.C."/>
            <person name="Sharon I."/>
            <person name="Castelle C.J."/>
            <person name="Singh A."/>
            <person name="Wilkins M.J."/>
            <person name="Williams K.H."/>
            <person name="Banfield J.F."/>
        </authorList>
    </citation>
    <scope>NUCLEOTIDE SEQUENCE [LARGE SCALE GENOMIC DNA]</scope>
</reference>
<dbReference type="SUPFAM" id="SSF63817">
    <property type="entry name" value="Sortase"/>
    <property type="match status" value="1"/>
</dbReference>
<feature type="transmembrane region" description="Helical" evidence="2">
    <location>
        <begin position="32"/>
        <end position="53"/>
    </location>
</feature>
<dbReference type="InterPro" id="IPR023365">
    <property type="entry name" value="Sortase_dom-sf"/>
</dbReference>
<gene>
    <name evidence="3" type="ORF">UX85_C0001G0092</name>
</gene>
<keyword evidence="2" id="KW-0812">Transmembrane</keyword>
<keyword evidence="2" id="KW-1133">Transmembrane helix</keyword>
<name>A0A0G1U6L9_9BACT</name>
<dbReference type="GO" id="GO:0016787">
    <property type="term" value="F:hydrolase activity"/>
    <property type="evidence" value="ECO:0007669"/>
    <property type="project" value="UniProtKB-KW"/>
</dbReference>
<dbReference type="NCBIfam" id="TIGR01076">
    <property type="entry name" value="sortase_fam"/>
    <property type="match status" value="1"/>
</dbReference>
<dbReference type="EMBL" id="LCNT01000001">
    <property type="protein sequence ID" value="KKU61878.1"/>
    <property type="molecule type" value="Genomic_DNA"/>
</dbReference>
<sequence>MTYVYLKNPPQDIEKQLASLAWANRLNRFRGLLPTIMMTVGASLIISVGYPIVSYELTAFVRQTRRPQILSPVPDEALSEARGYISPQPANPISDDQRVLASSVDYTNIDSWFNFARPQEITSNITDYTISIPKLRIKDALVTIGGRDLDKSLIHYGGTANPGEVGNPVIFGHSILPQFYDPENYISIFSLLPTLRPGDEIMVKFDGIIYTYQVTDYYEVSPDEIDILEQRFDKKELTLVTCVPPGTYLRRGIIKAQLVKT</sequence>
<dbReference type="Gene3D" id="2.40.260.10">
    <property type="entry name" value="Sortase"/>
    <property type="match status" value="1"/>
</dbReference>
<accession>A0A0G1U6L9</accession>
<dbReference type="Proteomes" id="UP000033860">
    <property type="component" value="Unassembled WGS sequence"/>
</dbReference>
<organism evidence="3 4">
    <name type="scientific">Candidatus Beckwithbacteria bacterium GW2011_GWB1_47_15</name>
    <dbReference type="NCBI Taxonomy" id="1618371"/>
    <lineage>
        <taxon>Bacteria</taxon>
        <taxon>Candidatus Beckwithiibacteriota</taxon>
    </lineage>
</organism>
<keyword evidence="2" id="KW-0472">Membrane</keyword>
<comment type="caution">
    <text evidence="3">The sequence shown here is derived from an EMBL/GenBank/DDBJ whole genome shotgun (WGS) entry which is preliminary data.</text>
</comment>
<dbReference type="AlphaFoldDB" id="A0A0G1U6L9"/>
<evidence type="ECO:0000256" key="1">
    <source>
        <dbReference type="ARBA" id="ARBA00022801"/>
    </source>
</evidence>
<evidence type="ECO:0000313" key="4">
    <source>
        <dbReference type="Proteomes" id="UP000033860"/>
    </source>
</evidence>
<dbReference type="InterPro" id="IPR005754">
    <property type="entry name" value="Sortase"/>
</dbReference>
<keyword evidence="1" id="KW-0378">Hydrolase</keyword>
<proteinExistence type="predicted"/>
<dbReference type="Pfam" id="PF04203">
    <property type="entry name" value="Sortase"/>
    <property type="match status" value="1"/>
</dbReference>
<evidence type="ECO:0000313" key="3">
    <source>
        <dbReference type="EMBL" id="KKU61878.1"/>
    </source>
</evidence>